<proteinExistence type="predicted"/>
<organism evidence="1">
    <name type="scientific">Arundo donax</name>
    <name type="common">Giant reed</name>
    <name type="synonym">Donax arundinaceus</name>
    <dbReference type="NCBI Taxonomy" id="35708"/>
    <lineage>
        <taxon>Eukaryota</taxon>
        <taxon>Viridiplantae</taxon>
        <taxon>Streptophyta</taxon>
        <taxon>Embryophyta</taxon>
        <taxon>Tracheophyta</taxon>
        <taxon>Spermatophyta</taxon>
        <taxon>Magnoliopsida</taxon>
        <taxon>Liliopsida</taxon>
        <taxon>Poales</taxon>
        <taxon>Poaceae</taxon>
        <taxon>PACMAD clade</taxon>
        <taxon>Arundinoideae</taxon>
        <taxon>Arundineae</taxon>
        <taxon>Arundo</taxon>
    </lineage>
</organism>
<dbReference type="AlphaFoldDB" id="A0A0A9ANY5"/>
<reference evidence="1" key="2">
    <citation type="journal article" date="2015" name="Data Brief">
        <title>Shoot transcriptome of the giant reed, Arundo donax.</title>
        <authorList>
            <person name="Barrero R.A."/>
            <person name="Guerrero F.D."/>
            <person name="Moolhuijzen P."/>
            <person name="Goolsby J.A."/>
            <person name="Tidwell J."/>
            <person name="Bellgard S.E."/>
            <person name="Bellgard M.I."/>
        </authorList>
    </citation>
    <scope>NUCLEOTIDE SEQUENCE</scope>
    <source>
        <tissue evidence="1">Shoot tissue taken approximately 20 cm above the soil surface</tissue>
    </source>
</reference>
<protein>
    <submittedName>
        <fullName evidence="1">Uncharacterized protein</fullName>
    </submittedName>
</protein>
<evidence type="ECO:0000313" key="1">
    <source>
        <dbReference type="EMBL" id="JAD52861.1"/>
    </source>
</evidence>
<sequence>MTATGWVDWTTRIGSPQTKCSRSLRTSGTLA</sequence>
<accession>A0A0A9ANY5</accession>
<name>A0A0A9ANY5_ARUDO</name>
<dbReference type="EMBL" id="GBRH01245034">
    <property type="protein sequence ID" value="JAD52861.1"/>
    <property type="molecule type" value="Transcribed_RNA"/>
</dbReference>
<reference evidence="1" key="1">
    <citation type="submission" date="2014-09" db="EMBL/GenBank/DDBJ databases">
        <authorList>
            <person name="Magalhaes I.L.F."/>
            <person name="Oliveira U."/>
            <person name="Santos F.R."/>
            <person name="Vidigal T.H.D.A."/>
            <person name="Brescovit A.D."/>
            <person name="Santos A.J."/>
        </authorList>
    </citation>
    <scope>NUCLEOTIDE SEQUENCE</scope>
    <source>
        <tissue evidence="1">Shoot tissue taken approximately 20 cm above the soil surface</tissue>
    </source>
</reference>